<dbReference type="AlphaFoldDB" id="A0A0C9Z4X9"/>
<dbReference type="EMBL" id="KN833753">
    <property type="protein sequence ID" value="KIK21244.1"/>
    <property type="molecule type" value="Genomic_DNA"/>
</dbReference>
<proteinExistence type="predicted"/>
<evidence type="ECO:0000313" key="3">
    <source>
        <dbReference type="Proteomes" id="UP000054018"/>
    </source>
</evidence>
<feature type="non-terminal residue" evidence="2">
    <location>
        <position position="123"/>
    </location>
</feature>
<sequence length="123" mass="14072">GDITGDPKAKMQWAQYFRNVVARYRVIIDGWPEAIPFANLSSMSSSLPQLEILLRKWEMGTTYWKALSDDEFEQLQQKRSEELESGGIEECSRRTRSDKGKKRTHHSSATASNKKYKSAATID</sequence>
<dbReference type="OrthoDB" id="2685026at2759"/>
<feature type="non-terminal residue" evidence="2">
    <location>
        <position position="1"/>
    </location>
</feature>
<evidence type="ECO:0000256" key="1">
    <source>
        <dbReference type="SAM" id="MobiDB-lite"/>
    </source>
</evidence>
<dbReference type="STRING" id="765257.A0A0C9Z4X9"/>
<evidence type="ECO:0000313" key="2">
    <source>
        <dbReference type="EMBL" id="KIK21244.1"/>
    </source>
</evidence>
<protein>
    <submittedName>
        <fullName evidence="2">Uncharacterized protein</fullName>
    </submittedName>
</protein>
<feature type="region of interest" description="Disordered" evidence="1">
    <location>
        <begin position="77"/>
        <end position="123"/>
    </location>
</feature>
<keyword evidence="3" id="KW-1185">Reference proteome</keyword>
<gene>
    <name evidence="2" type="ORF">PISMIDRAFT_35721</name>
</gene>
<name>A0A0C9Z4X9_9AGAM</name>
<dbReference type="Proteomes" id="UP000054018">
    <property type="component" value="Unassembled WGS sequence"/>
</dbReference>
<reference evidence="2 3" key="1">
    <citation type="submission" date="2014-04" db="EMBL/GenBank/DDBJ databases">
        <authorList>
            <consortium name="DOE Joint Genome Institute"/>
            <person name="Kuo A."/>
            <person name="Kohler A."/>
            <person name="Costa M.D."/>
            <person name="Nagy L.G."/>
            <person name="Floudas D."/>
            <person name="Copeland A."/>
            <person name="Barry K.W."/>
            <person name="Cichocki N."/>
            <person name="Veneault-Fourrey C."/>
            <person name="LaButti K."/>
            <person name="Lindquist E.A."/>
            <person name="Lipzen A."/>
            <person name="Lundell T."/>
            <person name="Morin E."/>
            <person name="Murat C."/>
            <person name="Sun H."/>
            <person name="Tunlid A."/>
            <person name="Henrissat B."/>
            <person name="Grigoriev I.V."/>
            <person name="Hibbett D.S."/>
            <person name="Martin F."/>
            <person name="Nordberg H.P."/>
            <person name="Cantor M.N."/>
            <person name="Hua S.X."/>
        </authorList>
    </citation>
    <scope>NUCLEOTIDE SEQUENCE [LARGE SCALE GENOMIC DNA]</scope>
    <source>
        <strain evidence="2 3">441</strain>
    </source>
</reference>
<accession>A0A0C9Z4X9</accession>
<organism evidence="2 3">
    <name type="scientific">Pisolithus microcarpus 441</name>
    <dbReference type="NCBI Taxonomy" id="765257"/>
    <lineage>
        <taxon>Eukaryota</taxon>
        <taxon>Fungi</taxon>
        <taxon>Dikarya</taxon>
        <taxon>Basidiomycota</taxon>
        <taxon>Agaricomycotina</taxon>
        <taxon>Agaricomycetes</taxon>
        <taxon>Agaricomycetidae</taxon>
        <taxon>Boletales</taxon>
        <taxon>Sclerodermatineae</taxon>
        <taxon>Pisolithaceae</taxon>
        <taxon>Pisolithus</taxon>
    </lineage>
</organism>
<reference evidence="3" key="2">
    <citation type="submission" date="2015-01" db="EMBL/GenBank/DDBJ databases">
        <title>Evolutionary Origins and Diversification of the Mycorrhizal Mutualists.</title>
        <authorList>
            <consortium name="DOE Joint Genome Institute"/>
            <consortium name="Mycorrhizal Genomics Consortium"/>
            <person name="Kohler A."/>
            <person name="Kuo A."/>
            <person name="Nagy L.G."/>
            <person name="Floudas D."/>
            <person name="Copeland A."/>
            <person name="Barry K.W."/>
            <person name="Cichocki N."/>
            <person name="Veneault-Fourrey C."/>
            <person name="LaButti K."/>
            <person name="Lindquist E.A."/>
            <person name="Lipzen A."/>
            <person name="Lundell T."/>
            <person name="Morin E."/>
            <person name="Murat C."/>
            <person name="Riley R."/>
            <person name="Ohm R."/>
            <person name="Sun H."/>
            <person name="Tunlid A."/>
            <person name="Henrissat B."/>
            <person name="Grigoriev I.V."/>
            <person name="Hibbett D.S."/>
            <person name="Martin F."/>
        </authorList>
    </citation>
    <scope>NUCLEOTIDE SEQUENCE [LARGE SCALE GENOMIC DNA]</scope>
    <source>
        <strain evidence="3">441</strain>
    </source>
</reference>
<dbReference type="HOGENOM" id="CLU_158819_1_0_1"/>